<dbReference type="InterPro" id="IPR042171">
    <property type="entry name" value="Acyl-CoA_hotdog"/>
</dbReference>
<dbReference type="CDD" id="cd03445">
    <property type="entry name" value="Thioesterase_II_repeat2"/>
    <property type="match status" value="1"/>
</dbReference>
<sequence>MGNKGAPTPSLLDLLDLQDVGSDYFRSRHTEPNLSGALFGGQVLAQALRACLFTVADRPVHSLHGYFIRPGAEAEPVVYQVERTRDGRNFTTRRVIALQNRKAIFHMEASFHDGGEGISHSRAAPVVPGPDEVSAEDPFERAMHDAFEPNGEVLKLLPLVERRMIPLDVGRREAEGEARRLLWMRAREQGLSDDALRACGLAYLSDFWLGGVAKILHPDAVRQKLTSVDHAMWFHQPTDPSQWLLYDMESDWAGSARSLARGRIFDRAGQLIASVAQEVYLFPGQMHEAPRRGDLIA</sequence>
<dbReference type="SUPFAM" id="SSF54637">
    <property type="entry name" value="Thioesterase/thiol ester dehydrase-isomerase"/>
    <property type="match status" value="2"/>
</dbReference>
<accession>A0ABX7BNI9</accession>
<evidence type="ECO:0000259" key="4">
    <source>
        <dbReference type="Pfam" id="PF20789"/>
    </source>
</evidence>
<keyword evidence="6" id="KW-1185">Reference proteome</keyword>
<dbReference type="PANTHER" id="PTHR11066:SF34">
    <property type="entry name" value="ACYL-COENZYME A THIOESTERASE 8"/>
    <property type="match status" value="1"/>
</dbReference>
<protein>
    <submittedName>
        <fullName evidence="5">Thioesterase family protein</fullName>
    </submittedName>
</protein>
<dbReference type="CDD" id="cd03444">
    <property type="entry name" value="Thioesterase_II_repeat1"/>
    <property type="match status" value="1"/>
</dbReference>
<dbReference type="RefSeq" id="WP_201102286.1">
    <property type="nucleotide sequence ID" value="NZ_CP067977.1"/>
</dbReference>
<evidence type="ECO:0000259" key="3">
    <source>
        <dbReference type="Pfam" id="PF13622"/>
    </source>
</evidence>
<dbReference type="PANTHER" id="PTHR11066">
    <property type="entry name" value="ACYL-COA THIOESTERASE"/>
    <property type="match status" value="1"/>
</dbReference>
<proteinExistence type="inferred from homology"/>
<dbReference type="InterPro" id="IPR049450">
    <property type="entry name" value="ACOT8-like_C"/>
</dbReference>
<evidence type="ECO:0000256" key="2">
    <source>
        <dbReference type="ARBA" id="ARBA00022801"/>
    </source>
</evidence>
<evidence type="ECO:0000313" key="6">
    <source>
        <dbReference type="Proteomes" id="UP000595448"/>
    </source>
</evidence>
<evidence type="ECO:0000313" key="5">
    <source>
        <dbReference type="EMBL" id="QQQ17911.1"/>
    </source>
</evidence>
<dbReference type="EMBL" id="CP067977">
    <property type="protein sequence ID" value="QQQ17911.1"/>
    <property type="molecule type" value="Genomic_DNA"/>
</dbReference>
<gene>
    <name evidence="5" type="ORF">JIP62_11310</name>
</gene>
<dbReference type="InterPro" id="IPR049449">
    <property type="entry name" value="TesB_ACOT8-like_N"/>
</dbReference>
<dbReference type="InterPro" id="IPR029069">
    <property type="entry name" value="HotDog_dom_sf"/>
</dbReference>
<dbReference type="InterPro" id="IPR003703">
    <property type="entry name" value="Acyl_CoA_thio"/>
</dbReference>
<organism evidence="5 6">
    <name type="scientific">Brevundimonas vitisensis</name>
    <dbReference type="NCBI Taxonomy" id="2800818"/>
    <lineage>
        <taxon>Bacteria</taxon>
        <taxon>Pseudomonadati</taxon>
        <taxon>Pseudomonadota</taxon>
        <taxon>Alphaproteobacteria</taxon>
        <taxon>Caulobacterales</taxon>
        <taxon>Caulobacteraceae</taxon>
        <taxon>Brevundimonas</taxon>
    </lineage>
</organism>
<feature type="domain" description="Acyl-CoA thioesterase-like N-terminal HotDog" evidence="3">
    <location>
        <begin position="36"/>
        <end position="112"/>
    </location>
</feature>
<comment type="similarity">
    <text evidence="1">Belongs to the C/M/P thioester hydrolase family.</text>
</comment>
<dbReference type="Gene3D" id="2.40.160.210">
    <property type="entry name" value="Acyl-CoA thioesterase, double hotdog domain"/>
    <property type="match status" value="1"/>
</dbReference>
<evidence type="ECO:0000256" key="1">
    <source>
        <dbReference type="ARBA" id="ARBA00006538"/>
    </source>
</evidence>
<dbReference type="Proteomes" id="UP000595448">
    <property type="component" value="Chromosome"/>
</dbReference>
<reference evidence="5 6" key="1">
    <citation type="submission" date="2021-01" db="EMBL/GenBank/DDBJ databases">
        <title>Brevundimonas vitis sp. nov., an bacterium isolated from grape (Vitis vinifera).</title>
        <authorList>
            <person name="Jiang L."/>
            <person name="Lee J."/>
        </authorList>
    </citation>
    <scope>NUCLEOTIDE SEQUENCE [LARGE SCALE GENOMIC DNA]</scope>
    <source>
        <strain evidence="5 6">GRTSA-9</strain>
    </source>
</reference>
<feature type="domain" description="Acyl-CoA thioesterase-like C-terminal" evidence="4">
    <location>
        <begin position="166"/>
        <end position="280"/>
    </location>
</feature>
<dbReference type="Pfam" id="PF20789">
    <property type="entry name" value="4HBT_3C"/>
    <property type="match status" value="1"/>
</dbReference>
<keyword evidence="2" id="KW-0378">Hydrolase</keyword>
<name>A0ABX7BNI9_9CAUL</name>
<dbReference type="Pfam" id="PF13622">
    <property type="entry name" value="4HBT_3"/>
    <property type="match status" value="1"/>
</dbReference>